<feature type="domain" description="Major facilitator superfamily (MFS) profile" evidence="8">
    <location>
        <begin position="17"/>
        <end position="421"/>
    </location>
</feature>
<feature type="transmembrane region" description="Helical" evidence="7">
    <location>
        <begin position="155"/>
        <end position="178"/>
    </location>
</feature>
<protein>
    <submittedName>
        <fullName evidence="9">Inner membrane metabolite transport protein YhjE</fullName>
    </submittedName>
</protein>
<gene>
    <name evidence="9" type="primary">yhjE</name>
    <name evidence="9" type="ORF">TA5114_03166</name>
</gene>
<name>A0A0P1JC47_9RHOB</name>
<evidence type="ECO:0000313" key="10">
    <source>
        <dbReference type="Proteomes" id="UP000051184"/>
    </source>
</evidence>
<dbReference type="PROSITE" id="PS50850">
    <property type="entry name" value="MFS"/>
    <property type="match status" value="1"/>
</dbReference>
<feature type="transmembrane region" description="Helical" evidence="7">
    <location>
        <begin position="29"/>
        <end position="48"/>
    </location>
</feature>
<dbReference type="SUPFAM" id="SSF103473">
    <property type="entry name" value="MFS general substrate transporter"/>
    <property type="match status" value="1"/>
</dbReference>
<feature type="transmembrane region" description="Helical" evidence="7">
    <location>
        <begin position="332"/>
        <end position="352"/>
    </location>
</feature>
<reference evidence="10" key="1">
    <citation type="submission" date="2015-09" db="EMBL/GenBank/DDBJ databases">
        <authorList>
            <person name="Rodrigo-Torres Lidia"/>
            <person name="Arahal R.David."/>
        </authorList>
    </citation>
    <scope>NUCLEOTIDE SEQUENCE [LARGE SCALE GENOMIC DNA]</scope>
    <source>
        <strain evidence="10">CECT 5114</strain>
    </source>
</reference>
<dbReference type="InterPro" id="IPR036259">
    <property type="entry name" value="MFS_trans_sf"/>
</dbReference>
<evidence type="ECO:0000256" key="7">
    <source>
        <dbReference type="SAM" id="Phobius"/>
    </source>
</evidence>
<organism evidence="9 10">
    <name type="scientific">Cognatishimia activa</name>
    <dbReference type="NCBI Taxonomy" id="1715691"/>
    <lineage>
        <taxon>Bacteria</taxon>
        <taxon>Pseudomonadati</taxon>
        <taxon>Pseudomonadota</taxon>
        <taxon>Alphaproteobacteria</taxon>
        <taxon>Rhodobacterales</taxon>
        <taxon>Paracoccaceae</taxon>
        <taxon>Cognatishimia</taxon>
    </lineage>
</organism>
<keyword evidence="6 7" id="KW-0472">Membrane</keyword>
<feature type="transmembrane region" description="Helical" evidence="7">
    <location>
        <begin position="54"/>
        <end position="70"/>
    </location>
</feature>
<dbReference type="GO" id="GO:0022857">
    <property type="term" value="F:transmembrane transporter activity"/>
    <property type="evidence" value="ECO:0007669"/>
    <property type="project" value="InterPro"/>
</dbReference>
<evidence type="ECO:0000256" key="4">
    <source>
        <dbReference type="ARBA" id="ARBA00022692"/>
    </source>
</evidence>
<feature type="transmembrane region" description="Helical" evidence="7">
    <location>
        <begin position="278"/>
        <end position="300"/>
    </location>
</feature>
<dbReference type="PANTHER" id="PTHR43045">
    <property type="entry name" value="SHIKIMATE TRANSPORTER"/>
    <property type="match status" value="1"/>
</dbReference>
<feature type="transmembrane region" description="Helical" evidence="7">
    <location>
        <begin position="307"/>
        <end position="326"/>
    </location>
</feature>
<keyword evidence="2" id="KW-0813">Transport</keyword>
<keyword evidence="5 7" id="KW-1133">Transmembrane helix</keyword>
<feature type="transmembrane region" description="Helical" evidence="7">
    <location>
        <begin position="190"/>
        <end position="209"/>
    </location>
</feature>
<dbReference type="PANTHER" id="PTHR43045:SF2">
    <property type="entry name" value="INNER MEMBRANE METABOLITE TRANSPORT PROTEIN YHJE"/>
    <property type="match status" value="1"/>
</dbReference>
<dbReference type="EMBL" id="CYUE01000022">
    <property type="protein sequence ID" value="CUK27338.1"/>
    <property type="molecule type" value="Genomic_DNA"/>
</dbReference>
<evidence type="ECO:0000256" key="6">
    <source>
        <dbReference type="ARBA" id="ARBA00023136"/>
    </source>
</evidence>
<dbReference type="InterPro" id="IPR011701">
    <property type="entry name" value="MFS"/>
</dbReference>
<evidence type="ECO:0000313" key="9">
    <source>
        <dbReference type="EMBL" id="CUK27338.1"/>
    </source>
</evidence>
<dbReference type="RefSeq" id="WP_058316254.1">
    <property type="nucleotide sequence ID" value="NZ_CYTO01000007.1"/>
</dbReference>
<feature type="transmembrane region" description="Helical" evidence="7">
    <location>
        <begin position="114"/>
        <end position="134"/>
    </location>
</feature>
<feature type="transmembrane region" description="Helical" evidence="7">
    <location>
        <begin position="242"/>
        <end position="266"/>
    </location>
</feature>
<keyword evidence="3" id="KW-1003">Cell membrane</keyword>
<dbReference type="GO" id="GO:0005886">
    <property type="term" value="C:plasma membrane"/>
    <property type="evidence" value="ECO:0007669"/>
    <property type="project" value="UniProtKB-SubCell"/>
</dbReference>
<dbReference type="AlphaFoldDB" id="A0A0P1JC47"/>
<evidence type="ECO:0000259" key="8">
    <source>
        <dbReference type="PROSITE" id="PS50850"/>
    </source>
</evidence>
<keyword evidence="4 7" id="KW-0812">Transmembrane</keyword>
<evidence type="ECO:0000256" key="5">
    <source>
        <dbReference type="ARBA" id="ARBA00022989"/>
    </source>
</evidence>
<dbReference type="OrthoDB" id="9783227at2"/>
<accession>A0A0P1JC47</accession>
<dbReference type="Pfam" id="PF07690">
    <property type="entry name" value="MFS_1"/>
    <property type="match status" value="1"/>
</dbReference>
<feature type="transmembrane region" description="Helical" evidence="7">
    <location>
        <begin position="399"/>
        <end position="418"/>
    </location>
</feature>
<dbReference type="Proteomes" id="UP000051184">
    <property type="component" value="Unassembled WGS sequence"/>
</dbReference>
<comment type="subcellular location">
    <subcellularLocation>
        <location evidence="1">Cell membrane</location>
        <topology evidence="1">Multi-pass membrane protein</topology>
    </subcellularLocation>
</comment>
<feature type="transmembrane region" description="Helical" evidence="7">
    <location>
        <begin position="373"/>
        <end position="393"/>
    </location>
</feature>
<proteinExistence type="predicted"/>
<dbReference type="InterPro" id="IPR020846">
    <property type="entry name" value="MFS_dom"/>
</dbReference>
<evidence type="ECO:0000256" key="3">
    <source>
        <dbReference type="ARBA" id="ARBA00022475"/>
    </source>
</evidence>
<keyword evidence="10" id="KW-1185">Reference proteome</keyword>
<dbReference type="STRING" id="1715691.TA5113_00653"/>
<evidence type="ECO:0000256" key="2">
    <source>
        <dbReference type="ARBA" id="ARBA00022448"/>
    </source>
</evidence>
<sequence>MANTEAATLHHVNLDDVVTTVVMARVTDFFGFFVYAIASAMVFPTVFFPHLDPLTGTMWSFALFSLAFLARPIASMASRTLQHKIGRGGKITLALMVLGCSTVTIGLLPSYEKIGWLAPLSLGVLRFLQGLGLGGAWDGITLQLKSAAPKNREGLYGMVPQLGGPIGFCVAASLFYVLEGFLTPEEFYSYGWRFAFFAVMAVNVVALFARLRLLTTDFGADGETSMKSAPLSELLRSEGRTILLSALLPLCSYALFHMVTVFPLSYAILFTDFSLTDILLYELIGGTLAIGTVILSGVLADRFSRRVVLWISCALVPLLCLSIGTLATQPAIYIILGFMLLGLSYGQSSTIVPNRFEPKFRYSGSALATNLSWILGAAFAPLVGLFLAAQFGLAATAMYMLSGAIVTAGSLYVLSNVVEKKKAAS</sequence>
<dbReference type="Gene3D" id="1.20.1250.20">
    <property type="entry name" value="MFS general substrate transporter like domains"/>
    <property type="match status" value="2"/>
</dbReference>
<feature type="transmembrane region" description="Helical" evidence="7">
    <location>
        <begin position="91"/>
        <end position="108"/>
    </location>
</feature>
<evidence type="ECO:0000256" key="1">
    <source>
        <dbReference type="ARBA" id="ARBA00004651"/>
    </source>
</evidence>